<dbReference type="Proteomes" id="UP000325313">
    <property type="component" value="Unassembled WGS sequence"/>
</dbReference>
<name>A0A5B0SCS5_PUCGR</name>
<keyword evidence="2" id="KW-1133">Transmembrane helix</keyword>
<sequence length="157" mass="17273">MIRPSIISWRLAVHPVVLFYLLASLLAPVPVEARECFWYTDSLGRRRRRCRGLVPGIIAALVVGLFVILAFLSLAFVLRRRQQRATLESGAVFTQPGTNNLMSQQQPPAYPPPSYPAPPPANPPPAAYYKLEKNEAGAQDPIQPPPPANLAIHHAGH</sequence>
<proteinExistence type="predicted"/>
<gene>
    <name evidence="4" type="ORF">PGTUg99_011179</name>
</gene>
<accession>A0A5B0SCS5</accession>
<feature type="signal peptide" evidence="3">
    <location>
        <begin position="1"/>
        <end position="33"/>
    </location>
</feature>
<keyword evidence="3" id="KW-0732">Signal</keyword>
<feature type="region of interest" description="Disordered" evidence="1">
    <location>
        <begin position="88"/>
        <end position="157"/>
    </location>
</feature>
<organism evidence="4 5">
    <name type="scientific">Puccinia graminis f. sp. tritici</name>
    <dbReference type="NCBI Taxonomy" id="56615"/>
    <lineage>
        <taxon>Eukaryota</taxon>
        <taxon>Fungi</taxon>
        <taxon>Dikarya</taxon>
        <taxon>Basidiomycota</taxon>
        <taxon>Pucciniomycotina</taxon>
        <taxon>Pucciniomycetes</taxon>
        <taxon>Pucciniales</taxon>
        <taxon>Pucciniaceae</taxon>
        <taxon>Puccinia</taxon>
    </lineage>
</organism>
<reference evidence="4 5" key="1">
    <citation type="submission" date="2019-05" db="EMBL/GenBank/DDBJ databases">
        <title>Emergence of the Ug99 lineage of the wheat stem rust pathogen through somatic hybridization.</title>
        <authorList>
            <person name="Li F."/>
            <person name="Upadhyaya N.M."/>
            <person name="Sperschneider J."/>
            <person name="Matny O."/>
            <person name="Nguyen-Phuc H."/>
            <person name="Mago R."/>
            <person name="Raley C."/>
            <person name="Miller M.E."/>
            <person name="Silverstein K.A.T."/>
            <person name="Henningsen E."/>
            <person name="Hirsch C.D."/>
            <person name="Visser B."/>
            <person name="Pretorius Z.A."/>
            <person name="Steffenson B.J."/>
            <person name="Schwessinger B."/>
            <person name="Dodds P.N."/>
            <person name="Figueroa M."/>
        </authorList>
    </citation>
    <scope>NUCLEOTIDE SEQUENCE [LARGE SCALE GENOMIC DNA]</scope>
    <source>
        <strain evidence="4 5">Ug99</strain>
    </source>
</reference>
<feature type="compositionally biased region" description="Polar residues" evidence="1">
    <location>
        <begin position="95"/>
        <end position="106"/>
    </location>
</feature>
<protein>
    <submittedName>
        <fullName evidence="4">Uncharacterized protein</fullName>
    </submittedName>
</protein>
<keyword evidence="2" id="KW-0812">Transmembrane</keyword>
<evidence type="ECO:0000313" key="4">
    <source>
        <dbReference type="EMBL" id="KAA1135325.1"/>
    </source>
</evidence>
<dbReference type="EMBL" id="VDEP01000039">
    <property type="protein sequence ID" value="KAA1135325.1"/>
    <property type="molecule type" value="Genomic_DNA"/>
</dbReference>
<feature type="compositionally biased region" description="Pro residues" evidence="1">
    <location>
        <begin position="108"/>
        <end position="126"/>
    </location>
</feature>
<feature type="chain" id="PRO_5022965481" evidence="3">
    <location>
        <begin position="34"/>
        <end position="157"/>
    </location>
</feature>
<evidence type="ECO:0000256" key="3">
    <source>
        <dbReference type="SAM" id="SignalP"/>
    </source>
</evidence>
<feature type="transmembrane region" description="Helical" evidence="2">
    <location>
        <begin position="57"/>
        <end position="78"/>
    </location>
</feature>
<keyword evidence="2" id="KW-0472">Membrane</keyword>
<evidence type="ECO:0000256" key="2">
    <source>
        <dbReference type="SAM" id="Phobius"/>
    </source>
</evidence>
<dbReference type="AlphaFoldDB" id="A0A5B0SCS5"/>
<evidence type="ECO:0000256" key="1">
    <source>
        <dbReference type="SAM" id="MobiDB-lite"/>
    </source>
</evidence>
<comment type="caution">
    <text evidence="4">The sequence shown here is derived from an EMBL/GenBank/DDBJ whole genome shotgun (WGS) entry which is preliminary data.</text>
</comment>
<evidence type="ECO:0000313" key="5">
    <source>
        <dbReference type="Proteomes" id="UP000325313"/>
    </source>
</evidence>